<dbReference type="SMART" id="SM00347">
    <property type="entry name" value="HTH_MARR"/>
    <property type="match status" value="1"/>
</dbReference>
<dbReference type="InterPro" id="IPR036390">
    <property type="entry name" value="WH_DNA-bd_sf"/>
</dbReference>
<dbReference type="InterPro" id="IPR036388">
    <property type="entry name" value="WH-like_DNA-bd_sf"/>
</dbReference>
<gene>
    <name evidence="5" type="ORF">EIW28_16230</name>
</gene>
<keyword evidence="2" id="KW-0238">DNA-binding</keyword>
<dbReference type="Pfam" id="PF12802">
    <property type="entry name" value="MarR_2"/>
    <property type="match status" value="1"/>
</dbReference>
<proteinExistence type="predicted"/>
<dbReference type="Proteomes" id="UP000277256">
    <property type="component" value="Unassembled WGS sequence"/>
</dbReference>
<dbReference type="OrthoDB" id="3178168at2"/>
<dbReference type="InterPro" id="IPR023187">
    <property type="entry name" value="Tscrpt_reg_MarR-type_CS"/>
</dbReference>
<evidence type="ECO:0000259" key="4">
    <source>
        <dbReference type="PROSITE" id="PS50995"/>
    </source>
</evidence>
<dbReference type="PROSITE" id="PS01117">
    <property type="entry name" value="HTH_MARR_1"/>
    <property type="match status" value="1"/>
</dbReference>
<dbReference type="GO" id="GO:0003700">
    <property type="term" value="F:DNA-binding transcription factor activity"/>
    <property type="evidence" value="ECO:0007669"/>
    <property type="project" value="InterPro"/>
</dbReference>
<sequence>MPRSRSRLANDAWESLLTAHASLMKRFAAEPIWDQLSMREYDVLYTLSKHDGPIRLFELGRGVLLSQPALSRLVERLAERGLVERTPDPEDGRGLRLGLTAAGREAQRSVGGRHAVDVARAVADVLTDEEMRQLESIGRKLAGAATPAQQTHRTRKEAVL</sequence>
<feature type="domain" description="HTH marR-type" evidence="4">
    <location>
        <begin position="9"/>
        <end position="143"/>
    </location>
</feature>
<dbReference type="PANTHER" id="PTHR33164">
    <property type="entry name" value="TRANSCRIPTIONAL REGULATOR, MARR FAMILY"/>
    <property type="match status" value="1"/>
</dbReference>
<dbReference type="PRINTS" id="PR00598">
    <property type="entry name" value="HTHMARR"/>
</dbReference>
<dbReference type="PANTHER" id="PTHR33164:SF99">
    <property type="entry name" value="MARR FAMILY REGULATORY PROTEIN"/>
    <property type="match status" value="1"/>
</dbReference>
<dbReference type="RefSeq" id="WP_125248744.1">
    <property type="nucleotide sequence ID" value="NZ_RSEB01000004.1"/>
</dbReference>
<evidence type="ECO:0000256" key="3">
    <source>
        <dbReference type="ARBA" id="ARBA00023163"/>
    </source>
</evidence>
<comment type="caution">
    <text evidence="5">The sequence shown here is derived from an EMBL/GenBank/DDBJ whole genome shotgun (WGS) entry which is preliminary data.</text>
</comment>
<keyword evidence="3" id="KW-0804">Transcription</keyword>
<dbReference type="Gene3D" id="1.10.10.10">
    <property type="entry name" value="Winged helix-like DNA-binding domain superfamily/Winged helix DNA-binding domain"/>
    <property type="match status" value="1"/>
</dbReference>
<reference evidence="5 6" key="1">
    <citation type="submission" date="2018-12" db="EMBL/GenBank/DDBJ databases">
        <title>Glycomyces sp. YIM 121974 draft genome.</title>
        <authorList>
            <person name="Li Q."/>
        </authorList>
    </citation>
    <scope>NUCLEOTIDE SEQUENCE [LARGE SCALE GENOMIC DNA]</scope>
    <source>
        <strain evidence="5 6">YIM 121974</strain>
    </source>
</reference>
<accession>A0A426UVQ9</accession>
<evidence type="ECO:0000256" key="1">
    <source>
        <dbReference type="ARBA" id="ARBA00023015"/>
    </source>
</evidence>
<protein>
    <submittedName>
        <fullName evidence="5">MarR family transcriptional regulator</fullName>
    </submittedName>
</protein>
<keyword evidence="6" id="KW-1185">Reference proteome</keyword>
<dbReference type="AlphaFoldDB" id="A0A426UVQ9"/>
<evidence type="ECO:0000256" key="2">
    <source>
        <dbReference type="ARBA" id="ARBA00023125"/>
    </source>
</evidence>
<organism evidence="5 6">
    <name type="scientific">Glycomyces terrestris</name>
    <dbReference type="NCBI Taxonomy" id="2493553"/>
    <lineage>
        <taxon>Bacteria</taxon>
        <taxon>Bacillati</taxon>
        <taxon>Actinomycetota</taxon>
        <taxon>Actinomycetes</taxon>
        <taxon>Glycomycetales</taxon>
        <taxon>Glycomycetaceae</taxon>
        <taxon>Glycomyces</taxon>
    </lineage>
</organism>
<dbReference type="EMBL" id="RSEB01000004">
    <property type="protein sequence ID" value="RRR98436.1"/>
    <property type="molecule type" value="Genomic_DNA"/>
</dbReference>
<keyword evidence="1" id="KW-0805">Transcription regulation</keyword>
<dbReference type="SUPFAM" id="SSF46785">
    <property type="entry name" value="Winged helix' DNA-binding domain"/>
    <property type="match status" value="1"/>
</dbReference>
<dbReference type="PROSITE" id="PS50995">
    <property type="entry name" value="HTH_MARR_2"/>
    <property type="match status" value="1"/>
</dbReference>
<evidence type="ECO:0000313" key="5">
    <source>
        <dbReference type="EMBL" id="RRR98436.1"/>
    </source>
</evidence>
<dbReference type="InterPro" id="IPR039422">
    <property type="entry name" value="MarR/SlyA-like"/>
</dbReference>
<dbReference type="InterPro" id="IPR000835">
    <property type="entry name" value="HTH_MarR-typ"/>
</dbReference>
<dbReference type="GO" id="GO:0006950">
    <property type="term" value="P:response to stress"/>
    <property type="evidence" value="ECO:0007669"/>
    <property type="project" value="TreeGrafter"/>
</dbReference>
<evidence type="ECO:0000313" key="6">
    <source>
        <dbReference type="Proteomes" id="UP000277256"/>
    </source>
</evidence>
<name>A0A426UVQ9_9ACTN</name>
<dbReference type="GO" id="GO:0003677">
    <property type="term" value="F:DNA binding"/>
    <property type="evidence" value="ECO:0007669"/>
    <property type="project" value="UniProtKB-KW"/>
</dbReference>